<evidence type="ECO:0000256" key="4">
    <source>
        <dbReference type="ARBA" id="ARBA00023015"/>
    </source>
</evidence>
<keyword evidence="4 8" id="KW-0805">Transcription regulation</keyword>
<evidence type="ECO:0000256" key="8">
    <source>
        <dbReference type="RuleBase" id="RU364129"/>
    </source>
</evidence>
<dbReference type="InParanoid" id="A3LYM6"/>
<dbReference type="FunFam" id="1.10.10.1340:FF:000001">
    <property type="entry name" value="Mediator of RNA polymerase II transcription subunit 31"/>
    <property type="match status" value="1"/>
</dbReference>
<evidence type="ECO:0000256" key="3">
    <source>
        <dbReference type="ARBA" id="ARBA00019660"/>
    </source>
</evidence>
<reference evidence="9 10" key="1">
    <citation type="journal article" date="2007" name="Nat. Biotechnol.">
        <title>Genome sequence of the lignocellulose-bioconverting and xylose-fermenting yeast Pichia stipitis.</title>
        <authorList>
            <person name="Jeffries T.W."/>
            <person name="Grigoriev I.V."/>
            <person name="Grimwood J."/>
            <person name="Laplaza J.M."/>
            <person name="Aerts A."/>
            <person name="Salamov A."/>
            <person name="Schmutz J."/>
            <person name="Lindquist E."/>
            <person name="Dehal P."/>
            <person name="Shapiro H."/>
            <person name="Jin Y.S."/>
            <person name="Passoth V."/>
            <person name="Richardson P.M."/>
        </authorList>
    </citation>
    <scope>NUCLEOTIDE SEQUENCE [LARGE SCALE GENOMIC DNA]</scope>
    <source>
        <strain evidence="10">ATCC 58785 / CBS 6054 / NBRC 10063 / NRRL Y-11545</strain>
    </source>
</reference>
<comment type="subcellular location">
    <subcellularLocation>
        <location evidence="1 8">Nucleus</location>
    </subcellularLocation>
</comment>
<dbReference type="GO" id="GO:0006281">
    <property type="term" value="P:DNA repair"/>
    <property type="evidence" value="ECO:0007669"/>
    <property type="project" value="EnsemblFungi"/>
</dbReference>
<evidence type="ECO:0000313" key="10">
    <source>
        <dbReference type="Proteomes" id="UP000002258"/>
    </source>
</evidence>
<dbReference type="InterPro" id="IPR038089">
    <property type="entry name" value="Med31_sf"/>
</dbReference>
<proteinExistence type="inferred from homology"/>
<dbReference type="RefSeq" id="XP_001386228.1">
    <property type="nucleotide sequence ID" value="XM_001386191.1"/>
</dbReference>
<dbReference type="PANTHER" id="PTHR13186">
    <property type="entry name" value="MEDIATOR OF RNA POLYMERASE II TRANSCRIPTION SUBUNIT 31"/>
    <property type="match status" value="1"/>
</dbReference>
<evidence type="ECO:0000256" key="1">
    <source>
        <dbReference type="ARBA" id="ARBA00004123"/>
    </source>
</evidence>
<dbReference type="KEGG" id="pic:PICST_49954"/>
<dbReference type="eggNOG" id="KOG4086">
    <property type="taxonomic scope" value="Eukaryota"/>
</dbReference>
<dbReference type="Gene3D" id="1.10.10.1340">
    <property type="entry name" value="Mediator of RNA polymerase II, submodule Med31 (Soh1)"/>
    <property type="match status" value="1"/>
</dbReference>
<dbReference type="HOGENOM" id="CLU_071681_5_2_1"/>
<keyword evidence="6 8" id="KW-0804">Transcription</keyword>
<dbReference type="AlphaFoldDB" id="A3LYM6"/>
<sequence>SVPTRWEIELEFVQSLSNIQYLNHLAQQGYLNDENFINYIKYLNYWKEPQYARYLVYPNCLHILTLLQDEQFRSNIVNPDFMNSLMNDMVQRWQNND</sequence>
<gene>
    <name evidence="9" type="ORF">PICST_49954</name>
</gene>
<evidence type="ECO:0000256" key="2">
    <source>
        <dbReference type="ARBA" id="ARBA00006378"/>
    </source>
</evidence>
<dbReference type="OMA" id="YLEYWCE"/>
<dbReference type="GO" id="GO:0003713">
    <property type="term" value="F:transcription coactivator activity"/>
    <property type="evidence" value="ECO:0007669"/>
    <property type="project" value="EnsemblFungi"/>
</dbReference>
<evidence type="ECO:0000256" key="7">
    <source>
        <dbReference type="ARBA" id="ARBA00023242"/>
    </source>
</evidence>
<dbReference type="GeneID" id="4840590"/>
<dbReference type="FunCoup" id="A3LYM6">
    <property type="interactions" value="116"/>
</dbReference>
<evidence type="ECO:0000256" key="6">
    <source>
        <dbReference type="ARBA" id="ARBA00023163"/>
    </source>
</evidence>
<dbReference type="Pfam" id="PF05669">
    <property type="entry name" value="Med31"/>
    <property type="match status" value="1"/>
</dbReference>
<evidence type="ECO:0000256" key="5">
    <source>
        <dbReference type="ARBA" id="ARBA00023159"/>
    </source>
</evidence>
<dbReference type="GO" id="GO:0051123">
    <property type="term" value="P:RNA polymerase II preinitiation complex assembly"/>
    <property type="evidence" value="ECO:0007669"/>
    <property type="project" value="EnsemblFungi"/>
</dbReference>
<feature type="non-terminal residue" evidence="9">
    <location>
        <position position="97"/>
    </location>
</feature>
<dbReference type="GO" id="GO:0032968">
    <property type="term" value="P:positive regulation of transcription elongation by RNA polymerase II"/>
    <property type="evidence" value="ECO:0007669"/>
    <property type="project" value="EnsemblFungi"/>
</dbReference>
<dbReference type="EMBL" id="CP000501">
    <property type="protein sequence ID" value="ABN68199.1"/>
    <property type="molecule type" value="Genomic_DNA"/>
</dbReference>
<comment type="similarity">
    <text evidence="2 8">Belongs to the Mediator complex subunit 31 family.</text>
</comment>
<dbReference type="STRING" id="322104.A3LYM6"/>
<protein>
    <recommendedName>
        <fullName evidence="3 8">Mediator of RNA polymerase II transcription subunit 31</fullName>
    </recommendedName>
</protein>
<comment type="subunit">
    <text evidence="8">Component of the Mediator complex.</text>
</comment>
<comment type="function">
    <text evidence="8">Component of the Mediator complex, a coactivator involved in the regulated transcription of nearly all RNA polymerase II-dependent genes. Mediator functions as a bridge to convey information from gene-specific regulatory proteins to the basal RNA polymerase II transcription machinery. Mediator is recruited to promoters by direct interactions with regulatory proteins and serves as a scaffold for the assembly of a functional preinitiation complex with RNA polymerase II and the general transcription factors.</text>
</comment>
<dbReference type="InterPro" id="IPR008831">
    <property type="entry name" value="Mediator_Med31"/>
</dbReference>
<dbReference type="GO" id="GO:0016592">
    <property type="term" value="C:mediator complex"/>
    <property type="evidence" value="ECO:0007669"/>
    <property type="project" value="EnsemblFungi"/>
</dbReference>
<evidence type="ECO:0000313" key="9">
    <source>
        <dbReference type="EMBL" id="ABN68199.1"/>
    </source>
</evidence>
<dbReference type="GO" id="GO:0060261">
    <property type="term" value="P:positive regulation of transcription initiation by RNA polymerase II"/>
    <property type="evidence" value="ECO:0007669"/>
    <property type="project" value="EnsemblFungi"/>
</dbReference>
<dbReference type="Proteomes" id="UP000002258">
    <property type="component" value="Chromosome 7"/>
</dbReference>
<keyword evidence="7 8" id="KW-0539">Nucleus</keyword>
<accession>A3LYM6</accession>
<keyword evidence="5 8" id="KW-0010">Activator</keyword>
<dbReference type="GO" id="GO:0006311">
    <property type="term" value="P:meiotic gene conversion"/>
    <property type="evidence" value="ECO:0007669"/>
    <property type="project" value="EnsemblFungi"/>
</dbReference>
<name>A3LYM6_PICST</name>
<dbReference type="GO" id="GO:0070847">
    <property type="term" value="C:core mediator complex"/>
    <property type="evidence" value="ECO:0007669"/>
    <property type="project" value="EnsemblFungi"/>
</dbReference>
<dbReference type="OrthoDB" id="10257739at2759"/>
<keyword evidence="10" id="KW-1185">Reference proteome</keyword>
<feature type="non-terminal residue" evidence="9">
    <location>
        <position position="1"/>
    </location>
</feature>
<organism evidence="9 10">
    <name type="scientific">Scheffersomyces stipitis (strain ATCC 58785 / CBS 6054 / NBRC 10063 / NRRL Y-11545)</name>
    <name type="common">Yeast</name>
    <name type="synonym">Pichia stipitis</name>
    <dbReference type="NCBI Taxonomy" id="322104"/>
    <lineage>
        <taxon>Eukaryota</taxon>
        <taxon>Fungi</taxon>
        <taxon>Dikarya</taxon>
        <taxon>Ascomycota</taxon>
        <taxon>Saccharomycotina</taxon>
        <taxon>Pichiomycetes</taxon>
        <taxon>Debaryomycetaceae</taxon>
        <taxon>Scheffersomyces</taxon>
    </lineage>
</organism>